<proteinExistence type="predicted"/>
<evidence type="ECO:0000256" key="5">
    <source>
        <dbReference type="ARBA" id="ARBA00023242"/>
    </source>
</evidence>
<dbReference type="Proteomes" id="UP000636709">
    <property type="component" value="Unassembled WGS sequence"/>
</dbReference>
<evidence type="ECO:0000256" key="1">
    <source>
        <dbReference type="ARBA" id="ARBA00004123"/>
    </source>
</evidence>
<gene>
    <name evidence="7" type="ORF">HU200_014012</name>
</gene>
<dbReference type="SUPFAM" id="SSF101936">
    <property type="entry name" value="DNA-binding pseudobarrel domain"/>
    <property type="match status" value="1"/>
</dbReference>
<comment type="caution">
    <text evidence="7">The sequence shown here is derived from an EMBL/GenBank/DDBJ whole genome shotgun (WGS) entry which is preliminary data.</text>
</comment>
<dbReference type="InterPro" id="IPR003340">
    <property type="entry name" value="B3_DNA-bd"/>
</dbReference>
<evidence type="ECO:0000256" key="2">
    <source>
        <dbReference type="ARBA" id="ARBA00023015"/>
    </source>
</evidence>
<evidence type="ECO:0000256" key="4">
    <source>
        <dbReference type="ARBA" id="ARBA00023163"/>
    </source>
</evidence>
<evidence type="ECO:0000256" key="3">
    <source>
        <dbReference type="ARBA" id="ARBA00023125"/>
    </source>
</evidence>
<accession>A0A835FBT7</accession>
<dbReference type="Pfam" id="PF02362">
    <property type="entry name" value="B3"/>
    <property type="match status" value="1"/>
</dbReference>
<organism evidence="7 8">
    <name type="scientific">Digitaria exilis</name>
    <dbReference type="NCBI Taxonomy" id="1010633"/>
    <lineage>
        <taxon>Eukaryota</taxon>
        <taxon>Viridiplantae</taxon>
        <taxon>Streptophyta</taxon>
        <taxon>Embryophyta</taxon>
        <taxon>Tracheophyta</taxon>
        <taxon>Spermatophyta</taxon>
        <taxon>Magnoliopsida</taxon>
        <taxon>Liliopsida</taxon>
        <taxon>Poales</taxon>
        <taxon>Poaceae</taxon>
        <taxon>PACMAD clade</taxon>
        <taxon>Panicoideae</taxon>
        <taxon>Panicodae</taxon>
        <taxon>Paniceae</taxon>
        <taxon>Anthephorinae</taxon>
        <taxon>Digitaria</taxon>
    </lineage>
</organism>
<dbReference type="Gene3D" id="2.40.330.10">
    <property type="entry name" value="DNA-binding pseudobarrel domain"/>
    <property type="match status" value="1"/>
</dbReference>
<feature type="domain" description="TF-B3" evidence="6">
    <location>
        <begin position="9"/>
        <end position="76"/>
    </location>
</feature>
<evidence type="ECO:0000313" key="7">
    <source>
        <dbReference type="EMBL" id="KAF8737904.1"/>
    </source>
</evidence>
<keyword evidence="2" id="KW-0805">Transcription regulation</keyword>
<dbReference type="GO" id="GO:0003677">
    <property type="term" value="F:DNA binding"/>
    <property type="evidence" value="ECO:0007669"/>
    <property type="project" value="UniProtKB-KW"/>
</dbReference>
<dbReference type="AlphaFoldDB" id="A0A835FBT7"/>
<keyword evidence="8" id="KW-1185">Reference proteome</keyword>
<dbReference type="OrthoDB" id="695292at2759"/>
<keyword evidence="3" id="KW-0238">DNA-binding</keyword>
<protein>
    <recommendedName>
        <fullName evidence="6">TF-B3 domain-containing protein</fullName>
    </recommendedName>
</protein>
<keyword evidence="5" id="KW-0539">Nucleus</keyword>
<comment type="subcellular location">
    <subcellularLocation>
        <location evidence="1">Nucleus</location>
    </subcellularLocation>
</comment>
<name>A0A835FBT7_9POAL</name>
<reference evidence="7" key="1">
    <citation type="submission" date="2020-07" db="EMBL/GenBank/DDBJ databases">
        <title>Genome sequence and genetic diversity analysis of an under-domesticated orphan crop, white fonio (Digitaria exilis).</title>
        <authorList>
            <person name="Bennetzen J.L."/>
            <person name="Chen S."/>
            <person name="Ma X."/>
            <person name="Wang X."/>
            <person name="Yssel A.E.J."/>
            <person name="Chaluvadi S.R."/>
            <person name="Johnson M."/>
            <person name="Gangashetty P."/>
            <person name="Hamidou F."/>
            <person name="Sanogo M.D."/>
            <person name="Zwaenepoel A."/>
            <person name="Wallace J."/>
            <person name="Van De Peer Y."/>
            <person name="Van Deynze A."/>
        </authorList>
    </citation>
    <scope>NUCLEOTIDE SEQUENCE</scope>
    <source>
        <tissue evidence="7">Leaves</tissue>
    </source>
</reference>
<dbReference type="InterPro" id="IPR015300">
    <property type="entry name" value="DNA-bd_pseudobarrel_sf"/>
</dbReference>
<dbReference type="GO" id="GO:0005634">
    <property type="term" value="C:nucleus"/>
    <property type="evidence" value="ECO:0007669"/>
    <property type="project" value="UniProtKB-SubCell"/>
</dbReference>
<evidence type="ECO:0000259" key="6">
    <source>
        <dbReference type="Pfam" id="PF02362"/>
    </source>
</evidence>
<evidence type="ECO:0000313" key="8">
    <source>
        <dbReference type="Proteomes" id="UP000636709"/>
    </source>
</evidence>
<sequence>MTTQLFQALTTTFCDAIGLREPCMFMLKTSMDSTRSWLVHGAPCKTGSYLRVNGWKRFCQNSLKEGDICTFNVIKTTLWHVITRCEGNVNQLCYETPESHHGTSSSERQIRPKGSMTYLKARSKCVYDIGPPAWVQKEMIPCALQNQLVRSTVSLLI</sequence>
<keyword evidence="4" id="KW-0804">Transcription</keyword>
<dbReference type="EMBL" id="JACEFO010001376">
    <property type="protein sequence ID" value="KAF8737904.1"/>
    <property type="molecule type" value="Genomic_DNA"/>
</dbReference>